<evidence type="ECO:0000259" key="8">
    <source>
        <dbReference type="Pfam" id="PF01432"/>
    </source>
</evidence>
<dbReference type="InterPro" id="IPR024080">
    <property type="entry name" value="Neurolysin/TOP_N"/>
</dbReference>
<dbReference type="Proteomes" id="UP000243579">
    <property type="component" value="Unassembled WGS sequence"/>
</dbReference>
<keyword evidence="3 7" id="KW-0479">Metal-binding</keyword>
<evidence type="ECO:0000313" key="10">
    <source>
        <dbReference type="Proteomes" id="UP000243579"/>
    </source>
</evidence>
<dbReference type="OrthoDB" id="534666at2759"/>
<evidence type="ECO:0000313" key="9">
    <source>
        <dbReference type="EMBL" id="OQS01557.1"/>
    </source>
</evidence>
<evidence type="ECO:0000256" key="1">
    <source>
        <dbReference type="ARBA" id="ARBA00006040"/>
    </source>
</evidence>
<evidence type="ECO:0000256" key="3">
    <source>
        <dbReference type="ARBA" id="ARBA00022723"/>
    </source>
</evidence>
<gene>
    <name evidence="9" type="ORF">ACHHYP_00550</name>
</gene>
<dbReference type="GO" id="GO:0046872">
    <property type="term" value="F:metal ion binding"/>
    <property type="evidence" value="ECO:0007669"/>
    <property type="project" value="UniProtKB-UniRule"/>
</dbReference>
<reference evidence="9 10" key="1">
    <citation type="journal article" date="2014" name="Genome Biol. Evol.">
        <title>The secreted proteins of Achlya hypogyna and Thraustotheca clavata identify the ancestral oomycete secretome and reveal gene acquisitions by horizontal gene transfer.</title>
        <authorList>
            <person name="Misner I."/>
            <person name="Blouin N."/>
            <person name="Leonard G."/>
            <person name="Richards T.A."/>
            <person name="Lane C.E."/>
        </authorList>
    </citation>
    <scope>NUCLEOTIDE SEQUENCE [LARGE SCALE GENOMIC DNA]</scope>
    <source>
        <strain evidence="9 10">ATCC 48635</strain>
    </source>
</reference>
<dbReference type="AlphaFoldDB" id="A0A1V9ZU73"/>
<evidence type="ECO:0000256" key="6">
    <source>
        <dbReference type="ARBA" id="ARBA00023049"/>
    </source>
</evidence>
<dbReference type="CDD" id="cd06455">
    <property type="entry name" value="M3A_TOP"/>
    <property type="match status" value="1"/>
</dbReference>
<evidence type="ECO:0000256" key="7">
    <source>
        <dbReference type="RuleBase" id="RU003435"/>
    </source>
</evidence>
<organism evidence="9 10">
    <name type="scientific">Achlya hypogyna</name>
    <name type="common">Oomycete</name>
    <name type="synonym">Protoachlya hypogyna</name>
    <dbReference type="NCBI Taxonomy" id="1202772"/>
    <lineage>
        <taxon>Eukaryota</taxon>
        <taxon>Sar</taxon>
        <taxon>Stramenopiles</taxon>
        <taxon>Oomycota</taxon>
        <taxon>Saprolegniomycetes</taxon>
        <taxon>Saprolegniales</taxon>
        <taxon>Achlyaceae</taxon>
        <taxon>Achlya</taxon>
    </lineage>
</organism>
<evidence type="ECO:0000256" key="2">
    <source>
        <dbReference type="ARBA" id="ARBA00022670"/>
    </source>
</evidence>
<comment type="similarity">
    <text evidence="1 7">Belongs to the peptidase M3 family.</text>
</comment>
<name>A0A1V9ZU73_ACHHY</name>
<dbReference type="PANTHER" id="PTHR11804">
    <property type="entry name" value="PROTEASE M3 THIMET OLIGOPEPTIDASE-RELATED"/>
    <property type="match status" value="1"/>
</dbReference>
<dbReference type="Gene3D" id="1.20.1050.40">
    <property type="entry name" value="Endopeptidase. Chain P, domain 1"/>
    <property type="match status" value="1"/>
</dbReference>
<dbReference type="Pfam" id="PF01432">
    <property type="entry name" value="Peptidase_M3"/>
    <property type="match status" value="1"/>
</dbReference>
<keyword evidence="6 7" id="KW-0482">Metalloprotease</keyword>
<keyword evidence="10" id="KW-1185">Reference proteome</keyword>
<dbReference type="EMBL" id="JNBR01000005">
    <property type="protein sequence ID" value="OQS01557.1"/>
    <property type="molecule type" value="Genomic_DNA"/>
</dbReference>
<dbReference type="GO" id="GO:0004222">
    <property type="term" value="F:metalloendopeptidase activity"/>
    <property type="evidence" value="ECO:0007669"/>
    <property type="project" value="InterPro"/>
</dbReference>
<sequence>MVKATRIGVAVAVAAGLALMYLKKKSASDVLHKKRLTKLRFDLSAGDIAAETTAILELWQATEDDVAMAESVTYEETAARLAQLDLELSPRISSVAFLRYVGVTAAIRDAATAAHQAISTYGLQSGMRADVYRVVKALADSAIGARLEGEKKRYVQRLVRDYERNGVHLEADAKARVLAAQKKLSALATAFAKNLNDDATEVLCSRADLAGVSEDVLGAMATDASGLHRVTMKYPIVFPVLQTCTVPETRRRVEAAFNSRCKDTNVAILEEMMRLRHEIATLLGFASHAAFIADVRMAKTPEKIRSFLTELNAKLTPLALREREALLALKAAECTARDEPFDGVLHMWDYRYYVREFEKHHCAVDHGTVQAYFPLEHVTAVMLEVFMHLLSLEFSQVSTPHVWHPDVRMYCVRDSRPGRHHGRIVGYFYLDLFPRPGKYSHAACHGLQASCVDTELKRQVPVAAMLANFTPATATKPSLLMHSEVVTLFHEFGHVMHQLCSEVHIKRFAGTAVERDFVEAPSQMLENWCWDPAVLRRLSRHHETGAPLPVDLIDRLVAAREACGGLANKRQLLFALFDQQAHAAGTIDTATLLEELHNSVHLVPMTPGTNLAASFGHIAGSYDAQYYGYLWSEVYAMDMFATRFQEDGLANAVTGLAYRETILARGGSVDAAEMVAAFLGRAPNDIAFLKSKGVL</sequence>
<proteinExistence type="inferred from homology"/>
<dbReference type="GO" id="GO:0006518">
    <property type="term" value="P:peptide metabolic process"/>
    <property type="evidence" value="ECO:0007669"/>
    <property type="project" value="TreeGrafter"/>
</dbReference>
<evidence type="ECO:0000256" key="4">
    <source>
        <dbReference type="ARBA" id="ARBA00022801"/>
    </source>
</evidence>
<dbReference type="InterPro" id="IPR024077">
    <property type="entry name" value="Neurolysin/TOP_dom2"/>
</dbReference>
<accession>A0A1V9ZU73</accession>
<protein>
    <submittedName>
        <fullName evidence="9">Thimet oligopeptidase</fullName>
    </submittedName>
</protein>
<dbReference type="Gene3D" id="3.40.390.10">
    <property type="entry name" value="Collagenase (Catalytic Domain)"/>
    <property type="match status" value="1"/>
</dbReference>
<evidence type="ECO:0000256" key="5">
    <source>
        <dbReference type="ARBA" id="ARBA00022833"/>
    </source>
</evidence>
<dbReference type="InterPro" id="IPR045090">
    <property type="entry name" value="Pept_M3A_M3B"/>
</dbReference>
<keyword evidence="2 7" id="KW-0645">Protease</keyword>
<dbReference type="PANTHER" id="PTHR11804:SF82">
    <property type="entry name" value="THIMET OLIGOPEPTIDASE-RELATED"/>
    <property type="match status" value="1"/>
</dbReference>
<dbReference type="SUPFAM" id="SSF55486">
    <property type="entry name" value="Metalloproteases ('zincins'), catalytic domain"/>
    <property type="match status" value="1"/>
</dbReference>
<dbReference type="FunFam" id="3.40.390.10:FF:000006">
    <property type="entry name" value="Thimet oligopeptidase 1"/>
    <property type="match status" value="1"/>
</dbReference>
<keyword evidence="5 7" id="KW-0862">Zinc</keyword>
<dbReference type="Gene3D" id="1.10.1370.10">
    <property type="entry name" value="Neurolysin, domain 3"/>
    <property type="match status" value="1"/>
</dbReference>
<dbReference type="InterPro" id="IPR024079">
    <property type="entry name" value="MetalloPept_cat_dom_sf"/>
</dbReference>
<comment type="cofactor">
    <cofactor evidence="7">
        <name>Zn(2+)</name>
        <dbReference type="ChEBI" id="CHEBI:29105"/>
    </cofactor>
    <text evidence="7">Binds 1 zinc ion.</text>
</comment>
<keyword evidence="4 7" id="KW-0378">Hydrolase</keyword>
<comment type="caution">
    <text evidence="9">The sequence shown here is derived from an EMBL/GenBank/DDBJ whole genome shotgun (WGS) entry which is preliminary data.</text>
</comment>
<dbReference type="InterPro" id="IPR001567">
    <property type="entry name" value="Pept_M3A_M3B_dom"/>
</dbReference>
<dbReference type="GO" id="GO:0006508">
    <property type="term" value="P:proteolysis"/>
    <property type="evidence" value="ECO:0007669"/>
    <property type="project" value="UniProtKB-KW"/>
</dbReference>
<feature type="domain" description="Peptidase M3A/M3B catalytic" evidence="8">
    <location>
        <begin position="241"/>
        <end position="693"/>
    </location>
</feature>